<evidence type="ECO:0000256" key="2">
    <source>
        <dbReference type="ARBA" id="ARBA00023015"/>
    </source>
</evidence>
<keyword evidence="2" id="KW-0805">Transcription regulation</keyword>
<keyword evidence="3" id="KW-0238">DNA-binding</keyword>
<dbReference type="EMBL" id="JMKI01000051">
    <property type="protein sequence ID" value="KEJ91333.1"/>
    <property type="molecule type" value="Genomic_DNA"/>
</dbReference>
<organism evidence="6 7">
    <name type="scientific">Synergistes jonesii</name>
    <dbReference type="NCBI Taxonomy" id="2754"/>
    <lineage>
        <taxon>Bacteria</taxon>
        <taxon>Thermotogati</taxon>
        <taxon>Synergistota</taxon>
        <taxon>Synergistia</taxon>
        <taxon>Synergistales</taxon>
        <taxon>Synergistaceae</taxon>
        <taxon>Synergistes</taxon>
    </lineage>
</organism>
<evidence type="ECO:0000259" key="5">
    <source>
        <dbReference type="PROSITE" id="PS50931"/>
    </source>
</evidence>
<keyword evidence="4" id="KW-0804">Transcription</keyword>
<evidence type="ECO:0000256" key="4">
    <source>
        <dbReference type="ARBA" id="ARBA00023163"/>
    </source>
</evidence>
<dbReference type="InterPro" id="IPR036388">
    <property type="entry name" value="WH-like_DNA-bd_sf"/>
</dbReference>
<evidence type="ECO:0000313" key="6">
    <source>
        <dbReference type="EMBL" id="KEJ91333.1"/>
    </source>
</evidence>
<dbReference type="AlphaFoldDB" id="A0A073ILX2"/>
<dbReference type="Proteomes" id="UP000027665">
    <property type="component" value="Unassembled WGS sequence"/>
</dbReference>
<name>A0A073ILX2_9BACT</name>
<dbReference type="CDD" id="cd05466">
    <property type="entry name" value="PBP2_LTTR_substrate"/>
    <property type="match status" value="1"/>
</dbReference>
<dbReference type="GO" id="GO:0003700">
    <property type="term" value="F:DNA-binding transcription factor activity"/>
    <property type="evidence" value="ECO:0007669"/>
    <property type="project" value="InterPro"/>
</dbReference>
<proteinExistence type="inferred from homology"/>
<comment type="caution">
    <text evidence="6">The sequence shown here is derived from an EMBL/GenBank/DDBJ whole genome shotgun (WGS) entry which is preliminary data.</text>
</comment>
<dbReference type="GO" id="GO:0003677">
    <property type="term" value="F:DNA binding"/>
    <property type="evidence" value="ECO:0007669"/>
    <property type="project" value="UniProtKB-KW"/>
</dbReference>
<dbReference type="Gene3D" id="1.10.10.10">
    <property type="entry name" value="Winged helix-like DNA-binding domain superfamily/Winged helix DNA-binding domain"/>
    <property type="match status" value="1"/>
</dbReference>
<dbReference type="Pfam" id="PF00126">
    <property type="entry name" value="HTH_1"/>
    <property type="match status" value="1"/>
</dbReference>
<gene>
    <name evidence="6" type="ORF">EH55_10835</name>
</gene>
<accession>A0A073ILX2</accession>
<dbReference type="Gene3D" id="3.40.190.290">
    <property type="match status" value="1"/>
</dbReference>
<dbReference type="STRING" id="2754.EH55_10835"/>
<dbReference type="RefSeq" id="WP_037978118.1">
    <property type="nucleotide sequence ID" value="NZ_JPZQ01000059.1"/>
</dbReference>
<evidence type="ECO:0000256" key="1">
    <source>
        <dbReference type="ARBA" id="ARBA00009437"/>
    </source>
</evidence>
<sequence>MTIQNLIEFLILAETKSIAKAAERLYVSPQGLSYSISKLEKELCVPLFNRTSRGMELNKYGQAIIVDAKQAVFSVELISQHISNCLKKDKKQVDIGVVNTLNIAFAPIIFQYYSEHCSNDVHYFIEEHHGQRLNEELLAERLDIGFTFDCYPNANIEFIPLHLEEWALLVNKEHPVAKMEFVTFEDLKGIKLALPNQYYRDFNYIMNTCKSRNIELEVMLAFNSGDSSVMSFLIQNLGAMFCATYIAREFIKNPLLTAVPIRETLRPYYSCIAFKKGIIWPDYINDLADYFINISKTWTL</sequence>
<reference evidence="6 7" key="1">
    <citation type="submission" date="2014-04" db="EMBL/GenBank/DDBJ databases">
        <title>Draft Genome Sequence of Synergistes jonesii.</title>
        <authorList>
            <person name="Coil D.A."/>
            <person name="Eisen J.A."/>
            <person name="Holland-Moritz H.E."/>
        </authorList>
    </citation>
    <scope>NUCLEOTIDE SEQUENCE [LARGE SCALE GENOMIC DNA]</scope>
    <source>
        <strain evidence="6 7">78-1</strain>
    </source>
</reference>
<protein>
    <recommendedName>
        <fullName evidence="5">HTH lysR-type domain-containing protein</fullName>
    </recommendedName>
</protein>
<dbReference type="SUPFAM" id="SSF46785">
    <property type="entry name" value="Winged helix' DNA-binding domain"/>
    <property type="match status" value="1"/>
</dbReference>
<dbReference type="InterPro" id="IPR050950">
    <property type="entry name" value="HTH-type_LysR_regulators"/>
</dbReference>
<dbReference type="Pfam" id="PF03466">
    <property type="entry name" value="LysR_substrate"/>
    <property type="match status" value="1"/>
</dbReference>
<dbReference type="PANTHER" id="PTHR30419">
    <property type="entry name" value="HTH-TYPE TRANSCRIPTIONAL REGULATOR YBHD"/>
    <property type="match status" value="1"/>
</dbReference>
<dbReference type="InterPro" id="IPR000847">
    <property type="entry name" value="LysR_HTH_N"/>
</dbReference>
<dbReference type="InterPro" id="IPR005119">
    <property type="entry name" value="LysR_subst-bd"/>
</dbReference>
<evidence type="ECO:0000256" key="3">
    <source>
        <dbReference type="ARBA" id="ARBA00023125"/>
    </source>
</evidence>
<keyword evidence="7" id="KW-1185">Reference proteome</keyword>
<dbReference type="eggNOG" id="COG0583">
    <property type="taxonomic scope" value="Bacteria"/>
</dbReference>
<dbReference type="PROSITE" id="PS50931">
    <property type="entry name" value="HTH_LYSR"/>
    <property type="match status" value="1"/>
</dbReference>
<dbReference type="SUPFAM" id="SSF53850">
    <property type="entry name" value="Periplasmic binding protein-like II"/>
    <property type="match status" value="1"/>
</dbReference>
<comment type="similarity">
    <text evidence="1">Belongs to the LysR transcriptional regulatory family.</text>
</comment>
<feature type="domain" description="HTH lysR-type" evidence="5">
    <location>
        <begin position="1"/>
        <end position="58"/>
    </location>
</feature>
<evidence type="ECO:0000313" key="7">
    <source>
        <dbReference type="Proteomes" id="UP000027665"/>
    </source>
</evidence>
<dbReference type="InterPro" id="IPR036390">
    <property type="entry name" value="WH_DNA-bd_sf"/>
</dbReference>
<dbReference type="GO" id="GO:0005829">
    <property type="term" value="C:cytosol"/>
    <property type="evidence" value="ECO:0007669"/>
    <property type="project" value="TreeGrafter"/>
</dbReference>